<keyword evidence="3" id="KW-0732">Signal</keyword>
<comment type="caution">
    <text evidence="4">The sequence shown here is derived from an EMBL/GenBank/DDBJ whole genome shotgun (WGS) entry which is preliminary data.</text>
</comment>
<evidence type="ECO:0008006" key="6">
    <source>
        <dbReference type="Google" id="ProtNLM"/>
    </source>
</evidence>
<protein>
    <recommendedName>
        <fullName evidence="6">Pectate lyase</fullName>
    </recommendedName>
</protein>
<dbReference type="AlphaFoldDB" id="F3PX90"/>
<proteinExistence type="predicted"/>
<name>F3PX90_9BACE</name>
<dbReference type="InterPro" id="IPR012334">
    <property type="entry name" value="Pectin_lyas_fold"/>
</dbReference>
<keyword evidence="1" id="KW-0479">Metal-binding</keyword>
<sequence length="461" mass="50009">MHIMKNFFFAACLLLAATCMQAQSIAFPGAEGYGKYTTGGRGGRVLTVTNLNDSGKGSFRDAVEQRGPRIVVFAVDGTIELKSPLRIINDSITIAGQSAPGDGICLKDYPLVVNAGNVIVRYIRVRVGDRYHLDSDGLGGGRYGQKNVVLDHLSVSWSIDECLSIYKTENLTVQWCLVAHSLNTSVHTKGSHGFGGIWGGYKATFHHNLLANHASRNPRFSSVDGTKWVDYRNNVVYNWGFKTAYGGGHHAEINMVNNYYKPGPASRHHRLLDVAEDGTGRYYVAGNVMEGDDAVTRDNQGAVTDCAGKCYIRNRKSAAPDSGISPEAVPTPGEECTSCLVDAPFPYEPICEDTPAVAYQRVLASVGCSFSQDDYDCEVLRQVKEGIGTFGTDGIINSQEDVGGWPVLKAGKVRKDSDGDGMPDAWELRHGLEPKDASDASAYTLDKEFTNVEVYLNGLAL</sequence>
<evidence type="ECO:0000256" key="3">
    <source>
        <dbReference type="SAM" id="SignalP"/>
    </source>
</evidence>
<accession>F3PX90</accession>
<evidence type="ECO:0000256" key="2">
    <source>
        <dbReference type="ARBA" id="ARBA00023180"/>
    </source>
</evidence>
<evidence type="ECO:0000256" key="1">
    <source>
        <dbReference type="ARBA" id="ARBA00022723"/>
    </source>
</evidence>
<keyword evidence="5" id="KW-1185">Reference proteome</keyword>
<dbReference type="STRING" id="763034.HMPREF9446_03380"/>
<dbReference type="SUPFAM" id="SSF51126">
    <property type="entry name" value="Pectin lyase-like"/>
    <property type="match status" value="1"/>
</dbReference>
<dbReference type="GO" id="GO:0046872">
    <property type="term" value="F:metal ion binding"/>
    <property type="evidence" value="ECO:0007669"/>
    <property type="project" value="UniProtKB-KW"/>
</dbReference>
<dbReference type="eggNOG" id="COG3866">
    <property type="taxonomic scope" value="Bacteria"/>
</dbReference>
<dbReference type="InterPro" id="IPR011050">
    <property type="entry name" value="Pectin_lyase_fold/virulence"/>
</dbReference>
<dbReference type="HOGENOM" id="CLU_016764_2_0_10"/>
<reference evidence="4 5" key="1">
    <citation type="submission" date="2011-02" db="EMBL/GenBank/DDBJ databases">
        <authorList>
            <person name="Weinstock G."/>
            <person name="Sodergren E."/>
            <person name="Clifton S."/>
            <person name="Fulton L."/>
            <person name="Fulton B."/>
            <person name="Courtney L."/>
            <person name="Fronick C."/>
            <person name="Harrison M."/>
            <person name="Strong C."/>
            <person name="Farmer C."/>
            <person name="Delahaunty K."/>
            <person name="Markovic C."/>
            <person name="Hall O."/>
            <person name="Minx P."/>
            <person name="Tomlinson C."/>
            <person name="Mitreva M."/>
            <person name="Hou S."/>
            <person name="Chen J."/>
            <person name="Wollam A."/>
            <person name="Pepin K.H."/>
            <person name="Johnson M."/>
            <person name="Bhonagiri V."/>
            <person name="Zhang X."/>
            <person name="Suruliraj S."/>
            <person name="Warren W."/>
            <person name="Chinwalla A."/>
            <person name="Mardis E.R."/>
            <person name="Wilson R.K."/>
        </authorList>
    </citation>
    <scope>NUCLEOTIDE SEQUENCE [LARGE SCALE GENOMIC DNA]</scope>
    <source>
        <strain evidence="4 5">YIT 12057</strain>
    </source>
</reference>
<evidence type="ECO:0000313" key="4">
    <source>
        <dbReference type="EMBL" id="EGF52169.1"/>
    </source>
</evidence>
<feature type="signal peptide" evidence="3">
    <location>
        <begin position="1"/>
        <end position="22"/>
    </location>
</feature>
<keyword evidence="2" id="KW-0325">Glycoprotein</keyword>
<gene>
    <name evidence="4" type="ORF">HMPREF9446_03380</name>
</gene>
<dbReference type="PANTHER" id="PTHR42970:SF1">
    <property type="entry name" value="PECTATE LYASE C-RELATED"/>
    <property type="match status" value="1"/>
</dbReference>
<dbReference type="InterPro" id="IPR052063">
    <property type="entry name" value="Polysaccharide_Lyase_1"/>
</dbReference>
<dbReference type="EMBL" id="AFBN01000096">
    <property type="protein sequence ID" value="EGF52169.1"/>
    <property type="molecule type" value="Genomic_DNA"/>
</dbReference>
<dbReference type="Proteomes" id="UP000003416">
    <property type="component" value="Unassembled WGS sequence"/>
</dbReference>
<organism evidence="4 5">
    <name type="scientific">Bacteroides fluxus YIT 12057</name>
    <dbReference type="NCBI Taxonomy" id="763034"/>
    <lineage>
        <taxon>Bacteria</taxon>
        <taxon>Pseudomonadati</taxon>
        <taxon>Bacteroidota</taxon>
        <taxon>Bacteroidia</taxon>
        <taxon>Bacteroidales</taxon>
        <taxon>Bacteroidaceae</taxon>
        <taxon>Bacteroides</taxon>
    </lineage>
</organism>
<feature type="chain" id="PRO_5003305913" description="Pectate lyase" evidence="3">
    <location>
        <begin position="23"/>
        <end position="461"/>
    </location>
</feature>
<dbReference type="PANTHER" id="PTHR42970">
    <property type="entry name" value="PECTATE LYASE C-RELATED"/>
    <property type="match status" value="1"/>
</dbReference>
<dbReference type="Gene3D" id="2.160.20.10">
    <property type="entry name" value="Single-stranded right-handed beta-helix, Pectin lyase-like"/>
    <property type="match status" value="1"/>
</dbReference>
<evidence type="ECO:0000313" key="5">
    <source>
        <dbReference type="Proteomes" id="UP000003416"/>
    </source>
</evidence>